<dbReference type="Proteomes" id="UP000186168">
    <property type="component" value="Unassembled WGS sequence"/>
</dbReference>
<evidence type="ECO:0000313" key="3">
    <source>
        <dbReference type="EMBL" id="OMI38329.1"/>
    </source>
</evidence>
<name>A0A1R1SJX5_9ACTN</name>
<dbReference type="RefSeq" id="WP_065959299.1">
    <property type="nucleotide sequence ID" value="NZ_ASQP01000238.1"/>
</dbReference>
<feature type="compositionally biased region" description="Acidic residues" evidence="1">
    <location>
        <begin position="686"/>
        <end position="703"/>
    </location>
</feature>
<feature type="transmembrane region" description="Helical" evidence="2">
    <location>
        <begin position="12"/>
        <end position="30"/>
    </location>
</feature>
<feature type="region of interest" description="Disordered" evidence="1">
    <location>
        <begin position="672"/>
        <end position="703"/>
    </location>
</feature>
<evidence type="ECO:0000256" key="1">
    <source>
        <dbReference type="SAM" id="MobiDB-lite"/>
    </source>
</evidence>
<feature type="transmembrane region" description="Helical" evidence="2">
    <location>
        <begin position="101"/>
        <end position="122"/>
    </location>
</feature>
<reference evidence="3 4" key="1">
    <citation type="submission" date="2013-05" db="EMBL/GenBank/DDBJ databases">
        <title>Genome sequence of Streptomyces sparsogenes DSM 40356.</title>
        <authorList>
            <person name="Coyne S."/>
            <person name="Seebeck F.P."/>
        </authorList>
    </citation>
    <scope>NUCLEOTIDE SEQUENCE [LARGE SCALE GENOMIC DNA]</scope>
    <source>
        <strain evidence="3 4">DSM 40356</strain>
    </source>
</reference>
<keyword evidence="2" id="KW-0472">Membrane</keyword>
<dbReference type="AlphaFoldDB" id="A0A1R1SJX5"/>
<dbReference type="InterPro" id="IPR043148">
    <property type="entry name" value="TagF_C"/>
</dbReference>
<evidence type="ECO:0008006" key="5">
    <source>
        <dbReference type="Google" id="ProtNLM"/>
    </source>
</evidence>
<keyword evidence="2" id="KW-0812">Transmembrane</keyword>
<sequence>MPSAGIAPRRAVQLAALLAMLVFFTTQLIGAVLPNVPLLIAASAGGLALDLYLQHQQPGLLSLLSKVRFDVTVRQLFRDMLIVVGLLRIEGIDPLHEQAPLTVGLLLFYVTHFACQAVAVLVRRRRQLPFVTRNIDTSALRLSDAPPRLFARQHGRRLLRLSAPITAGLLVTAGTTNGWWGGIGVAVGLLVAVVGTVHLGTWLLPGKRVVSEAKALEWLDKWLAEYRPTVGMYFSGGTTSAYQANMWLSTLAALEGNPIIVLRERFMVQKIDATDVPIVCLPKVAHLMRLEHSTLKVLLHPANSGKTSQVLRIPSIKHAFINHGESDKLSSCNPYAKAYDEVWVAGPAARERYQLADIGVEDKDVVEVGRPQLAPIRPYAAASTGALGGAGGEDFTTVLYAPTWEGWDGNPGNTSVILAGENIVRELLADPKVRLLYKPHPMTGSVDPRAGRADERIRAMITEANTKRGGARPGAEAAAELARRTEELNRLTSTSFRASADEIERMKLQGAPDGDRAAAVTAAITAWENAYWASIPVWEHQIITGPRPALFACFNQSDLLISDVSSVVSDYLTSEKPYAVANTSGLSEAEFKAGFPTVRAATILTPDAHGVPALLEAVRDPEKDTNVAARAELKVHLLGPSDPPSLVRFDRAAQALCAKADARRARMATRLSDEIPAQREARDAAEEAELEAGSPETEETAAV</sequence>
<dbReference type="STRING" id="67365.GCA_001704635_04611"/>
<keyword evidence="4" id="KW-1185">Reference proteome</keyword>
<dbReference type="GeneID" id="96742261"/>
<feature type="compositionally biased region" description="Basic and acidic residues" evidence="1">
    <location>
        <begin position="672"/>
        <end position="685"/>
    </location>
</feature>
<accession>A0A1R1SJX5</accession>
<keyword evidence="2" id="KW-1133">Transmembrane helix</keyword>
<organism evidence="3 4">
    <name type="scientific">Streptomyces sparsogenes DSM 40356</name>
    <dbReference type="NCBI Taxonomy" id="1331668"/>
    <lineage>
        <taxon>Bacteria</taxon>
        <taxon>Bacillati</taxon>
        <taxon>Actinomycetota</taxon>
        <taxon>Actinomycetes</taxon>
        <taxon>Kitasatosporales</taxon>
        <taxon>Streptomycetaceae</taxon>
        <taxon>Streptomyces</taxon>
    </lineage>
</organism>
<feature type="transmembrane region" description="Helical" evidence="2">
    <location>
        <begin position="182"/>
        <end position="204"/>
    </location>
</feature>
<protein>
    <recommendedName>
        <fullName evidence="5">Integral membrane protein</fullName>
    </recommendedName>
</protein>
<evidence type="ECO:0000256" key="2">
    <source>
        <dbReference type="SAM" id="Phobius"/>
    </source>
</evidence>
<gene>
    <name evidence="3" type="ORF">SPAR_16521</name>
</gene>
<dbReference type="Gene3D" id="3.40.50.12580">
    <property type="match status" value="2"/>
</dbReference>
<dbReference type="EMBL" id="ASQP01000238">
    <property type="protein sequence ID" value="OMI38329.1"/>
    <property type="molecule type" value="Genomic_DNA"/>
</dbReference>
<proteinExistence type="predicted"/>
<comment type="caution">
    <text evidence="3">The sequence shown here is derived from an EMBL/GenBank/DDBJ whole genome shotgun (WGS) entry which is preliminary data.</text>
</comment>
<evidence type="ECO:0000313" key="4">
    <source>
        <dbReference type="Proteomes" id="UP000186168"/>
    </source>
</evidence>